<dbReference type="HOGENOM" id="CLU_046006_5_2_9"/>
<dbReference type="InterPro" id="IPR037523">
    <property type="entry name" value="VOC_core"/>
</dbReference>
<dbReference type="eggNOG" id="COG0346">
    <property type="taxonomic scope" value="Bacteria"/>
</dbReference>
<dbReference type="SUPFAM" id="SSF54593">
    <property type="entry name" value="Glyoxalase/Bleomycin resistance protein/Dihydroxybiphenyl dioxygenase"/>
    <property type="match status" value="1"/>
</dbReference>
<dbReference type="InterPro" id="IPR051785">
    <property type="entry name" value="MMCE/EMCE_epimerase"/>
</dbReference>
<dbReference type="STRING" id="1246626.BleG1_1562"/>
<dbReference type="OrthoDB" id="9788468at2"/>
<keyword evidence="1" id="KW-0479">Metal-binding</keyword>
<evidence type="ECO:0000313" key="3">
    <source>
        <dbReference type="EMBL" id="AIC94140.1"/>
    </source>
</evidence>
<reference evidence="3 4" key="1">
    <citation type="journal article" date="2014" name="Gene">
        <title>A comparative genomic analysis of the alkalitolerant soil bacterium Bacillus lehensis G1.</title>
        <authorList>
            <person name="Noor Y.M."/>
            <person name="Samsulrizal N.H."/>
            <person name="Jema'on N.A."/>
            <person name="Low K.O."/>
            <person name="Ramli A.N."/>
            <person name="Alias N.I."/>
            <person name="Damis S.I."/>
            <person name="Fuzi S.F."/>
            <person name="Isa M.N."/>
            <person name="Murad A.M."/>
            <person name="Raih M.F."/>
            <person name="Bakar F.D."/>
            <person name="Najimudin N."/>
            <person name="Mahadi N.M."/>
            <person name="Illias R.M."/>
        </authorList>
    </citation>
    <scope>NUCLEOTIDE SEQUENCE [LARGE SCALE GENOMIC DNA]</scope>
    <source>
        <strain evidence="3 4">G1</strain>
    </source>
</reference>
<dbReference type="RefSeq" id="WP_038479110.1">
    <property type="nucleotide sequence ID" value="NZ_CP003923.1"/>
</dbReference>
<dbReference type="PANTHER" id="PTHR43048:SF3">
    <property type="entry name" value="METHYLMALONYL-COA EPIMERASE, MITOCHONDRIAL"/>
    <property type="match status" value="1"/>
</dbReference>
<organism evidence="3 4">
    <name type="scientific">Shouchella lehensis G1</name>
    <dbReference type="NCBI Taxonomy" id="1246626"/>
    <lineage>
        <taxon>Bacteria</taxon>
        <taxon>Bacillati</taxon>
        <taxon>Bacillota</taxon>
        <taxon>Bacilli</taxon>
        <taxon>Bacillales</taxon>
        <taxon>Bacillaceae</taxon>
        <taxon>Shouchella</taxon>
    </lineage>
</organism>
<dbReference type="PATRIC" id="fig|1246626.3.peg.1549"/>
<accession>A0A060LWI6</accession>
<dbReference type="AlphaFoldDB" id="A0A060LWI6"/>
<proteinExistence type="predicted"/>
<dbReference type="EMBL" id="CP003923">
    <property type="protein sequence ID" value="AIC94140.1"/>
    <property type="molecule type" value="Genomic_DNA"/>
</dbReference>
<dbReference type="KEGG" id="ble:BleG1_1562"/>
<dbReference type="Proteomes" id="UP000027142">
    <property type="component" value="Chromosome"/>
</dbReference>
<sequence length="135" mass="15599">MLDIKLDHIAYVVKSEEEIARFFSLFAATEGKHERIQEQQVTVYHVQVGSFSIELLLPFPENHSLQRYVARHPSPCFHHLALLSSDLQMLQDVLEQNGYEFIYEKAKIGSKGKRINFIKPACTNDVLIELCEHQT</sequence>
<dbReference type="GO" id="GO:0046872">
    <property type="term" value="F:metal ion binding"/>
    <property type="evidence" value="ECO:0007669"/>
    <property type="project" value="UniProtKB-KW"/>
</dbReference>
<dbReference type="GO" id="GO:0004493">
    <property type="term" value="F:methylmalonyl-CoA epimerase activity"/>
    <property type="evidence" value="ECO:0007669"/>
    <property type="project" value="TreeGrafter"/>
</dbReference>
<feature type="domain" description="VOC" evidence="2">
    <location>
        <begin position="5"/>
        <end position="133"/>
    </location>
</feature>
<name>A0A060LWI6_9BACI</name>
<keyword evidence="4" id="KW-1185">Reference proteome</keyword>
<evidence type="ECO:0000256" key="1">
    <source>
        <dbReference type="ARBA" id="ARBA00022723"/>
    </source>
</evidence>
<dbReference type="Gene3D" id="3.10.180.10">
    <property type="entry name" value="2,3-Dihydroxybiphenyl 1,2-Dioxygenase, domain 1"/>
    <property type="match status" value="1"/>
</dbReference>
<protein>
    <submittedName>
        <fullName evidence="3">Glyoxalase family protein</fullName>
    </submittedName>
</protein>
<dbReference type="PANTHER" id="PTHR43048">
    <property type="entry name" value="METHYLMALONYL-COA EPIMERASE"/>
    <property type="match status" value="1"/>
</dbReference>
<gene>
    <name evidence="3" type="ORF">BleG1_1562</name>
</gene>
<dbReference type="GO" id="GO:0046491">
    <property type="term" value="P:L-methylmalonyl-CoA metabolic process"/>
    <property type="evidence" value="ECO:0007669"/>
    <property type="project" value="TreeGrafter"/>
</dbReference>
<dbReference type="Pfam" id="PF13669">
    <property type="entry name" value="Glyoxalase_4"/>
    <property type="match status" value="1"/>
</dbReference>
<evidence type="ECO:0000259" key="2">
    <source>
        <dbReference type="PROSITE" id="PS51819"/>
    </source>
</evidence>
<evidence type="ECO:0000313" key="4">
    <source>
        <dbReference type="Proteomes" id="UP000027142"/>
    </source>
</evidence>
<dbReference type="PROSITE" id="PS51819">
    <property type="entry name" value="VOC"/>
    <property type="match status" value="1"/>
</dbReference>
<dbReference type="InterPro" id="IPR029068">
    <property type="entry name" value="Glyas_Bleomycin-R_OHBP_Dase"/>
</dbReference>